<dbReference type="InterPro" id="IPR037235">
    <property type="entry name" value="TRCF-like_C_D7"/>
</dbReference>
<dbReference type="Gene3D" id="3.90.1150.50">
    <property type="entry name" value="Transcription-repair-coupling factor, D7 domain"/>
    <property type="match status" value="1"/>
</dbReference>
<sequence length="1144" mass="125244">MVYKMLSRGCRRVLATAAAPERCPRSRAPSHEFPMRAKPAPSQDIRRIDLTLPPSLGLHAVRLLEQVKEAGPAGIIYVAGGERWAEQLVQALKGLAPELAVYLLPPWDCLPYDSASPSREAMGRRIAVLRRMSGASTTPRLLVTSAAAILQRVPPRTVARNAVFSLRTGEEFSPDALRRYLHHAGYILDERVDEPGEAAIRGQVIDLFPADSPLPYRVEHDGRTVAAIRSYDPISQLSETEVDHLLIGPASEVILHEAGDSDASIERFDGMEHQLPDYCAHLETVFDYWPDAAVVVDTKAEERRQLVMEQIADAYGSRANLRTQGSAKISAVSPERLFIQDDEWADVLSKRRLTFIHAASKDDSPLSAVPNFAIASKPSKALADFLRPQSGAGRKIVLAAAARSDLNRLKRRVQSIGRPDNVGSWSDVVDGPSGGWFALQADLKKGFIDERDGIALITATDVLGSRVSAGAEKEVSPAAPNFTDTGFQIGDAIVHVDHGIGVLEGMETIDAGDAGVGDAIRLGYAAGTTLLIPATEMDRVWRYGAMSDSISLDKLKGDAWSVRREKIETEIEETAKHLIGLVEARKAVKLEPLVPPSREYERFVARFPFSETADQIRAIEDVLEDLSSGRPMDRLICGDVGFGKTEVALRAAAAAALSGKQVAVVAPTTVLARQHVRSFQRRFAGLGIEIAHLSRLVTPAEARAVKKGLADGTIRIVIGTHALAAKGVTFKDLGLVVIDEEQRFGAAHKARLRNLAAGGHVLTLTATPIPRTLQSALVGLQELSIIATPPARRQPIRTFLTPFDPASVRDALMRERRRGGQSFVVCSRVEDIEPMRDRLTKLAPELDIMVAHGQMPPAETDDVMVRFADGEGDVLLATNIIESGLDVPRANTMLVWRADRFGLSQLHQLRGRVGRGRIRGTAYLLTEPGQELPNATEKRLRTLTALDRLGAGFAISAQDLDQRGAGALLGEEQTGHVKLIGTDLYQHMLKHALRGETLGDDWTPELNIGLAGTIPEEYMNEPEMRINLYARLARFDSYETIDELEAEIEDRFGSIPEPVQNLLRLANLRQLCRRLGIARIDAGPQAIALTFRPGSAEKLSLQKKIDASEGMLHWSKERLVFSVSSEQAEERQKRILELLDSLEP</sequence>
<evidence type="ECO:0000259" key="12">
    <source>
        <dbReference type="PROSITE" id="PS51194"/>
    </source>
</evidence>
<dbReference type="PROSITE" id="PS51192">
    <property type="entry name" value="HELICASE_ATP_BIND_1"/>
    <property type="match status" value="1"/>
</dbReference>
<dbReference type="SMART" id="SM00490">
    <property type="entry name" value="HELICc"/>
    <property type="match status" value="1"/>
</dbReference>
<dbReference type="InterPro" id="IPR004576">
    <property type="entry name" value="Mfd"/>
</dbReference>
<evidence type="ECO:0000313" key="13">
    <source>
        <dbReference type="EMBL" id="MPR23980.1"/>
    </source>
</evidence>
<dbReference type="GO" id="GO:0005524">
    <property type="term" value="F:ATP binding"/>
    <property type="evidence" value="ECO:0007669"/>
    <property type="project" value="UniProtKB-UniRule"/>
</dbReference>
<dbReference type="GO" id="GO:0003684">
    <property type="term" value="F:damaged DNA binding"/>
    <property type="evidence" value="ECO:0007669"/>
    <property type="project" value="InterPro"/>
</dbReference>
<dbReference type="CDD" id="cd17991">
    <property type="entry name" value="DEXHc_TRCF"/>
    <property type="match status" value="1"/>
</dbReference>
<proteinExistence type="inferred from homology"/>
<keyword evidence="2 9" id="KW-0547">Nucleotide-binding</keyword>
<dbReference type="Gene3D" id="2.40.10.170">
    <property type="match status" value="1"/>
</dbReference>
<evidence type="ECO:0000259" key="11">
    <source>
        <dbReference type="PROSITE" id="PS51192"/>
    </source>
</evidence>
<evidence type="ECO:0000256" key="8">
    <source>
        <dbReference type="ARBA" id="ARBA00023204"/>
    </source>
</evidence>
<dbReference type="InterPro" id="IPR027417">
    <property type="entry name" value="P-loop_NTPase"/>
</dbReference>
<feature type="region of interest" description="Disordered" evidence="10">
    <location>
        <begin position="21"/>
        <end position="42"/>
    </location>
</feature>
<dbReference type="AlphaFoldDB" id="A0A5N7MBG7"/>
<keyword evidence="5" id="KW-0347">Helicase</keyword>
<evidence type="ECO:0000256" key="2">
    <source>
        <dbReference type="ARBA" id="ARBA00022741"/>
    </source>
</evidence>
<keyword evidence="4 9" id="KW-0378">Hydrolase</keyword>
<dbReference type="InterPro" id="IPR005118">
    <property type="entry name" value="TRCF_C"/>
</dbReference>
<dbReference type="HAMAP" id="MF_00969">
    <property type="entry name" value="TRCF"/>
    <property type="match status" value="1"/>
</dbReference>
<dbReference type="SUPFAM" id="SSF52540">
    <property type="entry name" value="P-loop containing nucleoside triphosphate hydrolases"/>
    <property type="match status" value="4"/>
</dbReference>
<dbReference type="SMART" id="SM00487">
    <property type="entry name" value="DEXDc"/>
    <property type="match status" value="1"/>
</dbReference>
<dbReference type="NCBIfam" id="TIGR00580">
    <property type="entry name" value="mfd"/>
    <property type="match status" value="1"/>
</dbReference>
<dbReference type="SUPFAM" id="SSF141259">
    <property type="entry name" value="CarD-like"/>
    <property type="match status" value="1"/>
</dbReference>
<dbReference type="Pfam" id="PF00270">
    <property type="entry name" value="DEAD"/>
    <property type="match status" value="1"/>
</dbReference>
<feature type="domain" description="Helicase C-terminal" evidence="12">
    <location>
        <begin position="807"/>
        <end position="961"/>
    </location>
</feature>
<dbReference type="Pfam" id="PF03461">
    <property type="entry name" value="TRCF"/>
    <property type="match status" value="1"/>
</dbReference>
<dbReference type="InterPro" id="IPR001650">
    <property type="entry name" value="Helicase_C-like"/>
</dbReference>
<dbReference type="InterPro" id="IPR041471">
    <property type="entry name" value="UvrB_inter"/>
</dbReference>
<dbReference type="Gene3D" id="3.40.50.11180">
    <property type="match status" value="2"/>
</dbReference>
<keyword evidence="7 9" id="KW-0238">DNA-binding</keyword>
<evidence type="ECO:0000256" key="9">
    <source>
        <dbReference type="HAMAP-Rule" id="MF_00969"/>
    </source>
</evidence>
<comment type="caution">
    <text evidence="13">The sequence shown here is derived from an EMBL/GenBank/DDBJ whole genome shotgun (WGS) entry which is preliminary data.</text>
</comment>
<evidence type="ECO:0000256" key="7">
    <source>
        <dbReference type="ARBA" id="ARBA00023125"/>
    </source>
</evidence>
<dbReference type="Pfam" id="PF02559">
    <property type="entry name" value="CarD_TRCF_RID"/>
    <property type="match status" value="1"/>
</dbReference>
<dbReference type="InterPro" id="IPR003711">
    <property type="entry name" value="CarD-like/TRCF_RID"/>
</dbReference>
<dbReference type="InterPro" id="IPR014001">
    <property type="entry name" value="Helicase_ATP-bd"/>
</dbReference>
<dbReference type="InterPro" id="IPR047112">
    <property type="entry name" value="RecG/Mfd"/>
</dbReference>
<evidence type="ECO:0000256" key="4">
    <source>
        <dbReference type="ARBA" id="ARBA00022801"/>
    </source>
</evidence>
<dbReference type="Pfam" id="PF17757">
    <property type="entry name" value="UvrB_inter"/>
    <property type="match status" value="1"/>
</dbReference>
<dbReference type="Pfam" id="PF00271">
    <property type="entry name" value="Helicase_C"/>
    <property type="match status" value="1"/>
</dbReference>
<keyword evidence="6 9" id="KW-0067">ATP-binding</keyword>
<dbReference type="OrthoDB" id="9804325at2"/>
<evidence type="ECO:0000313" key="14">
    <source>
        <dbReference type="Proteomes" id="UP000403266"/>
    </source>
</evidence>
<dbReference type="GO" id="GO:0000716">
    <property type="term" value="P:transcription-coupled nucleotide-excision repair, DNA damage recognition"/>
    <property type="evidence" value="ECO:0007669"/>
    <property type="project" value="UniProtKB-UniRule"/>
</dbReference>
<comment type="similarity">
    <text evidence="9">In the C-terminal section; belongs to the helicase family. RecG subfamily.</text>
</comment>
<dbReference type="SMART" id="SM01058">
    <property type="entry name" value="CarD_TRCF"/>
    <property type="match status" value="1"/>
</dbReference>
<name>A0A5N7MBG7_9HYPH</name>
<evidence type="ECO:0000256" key="5">
    <source>
        <dbReference type="ARBA" id="ARBA00022806"/>
    </source>
</evidence>
<organism evidence="13 14">
    <name type="scientific">Microvirga tunisiensis</name>
    <dbReference type="NCBI Taxonomy" id="2108360"/>
    <lineage>
        <taxon>Bacteria</taxon>
        <taxon>Pseudomonadati</taxon>
        <taxon>Pseudomonadota</taxon>
        <taxon>Alphaproteobacteria</taxon>
        <taxon>Hyphomicrobiales</taxon>
        <taxon>Methylobacteriaceae</taxon>
        <taxon>Microvirga</taxon>
    </lineage>
</organism>
<keyword evidence="8 9" id="KW-0234">DNA repair</keyword>
<evidence type="ECO:0000256" key="6">
    <source>
        <dbReference type="ARBA" id="ARBA00022840"/>
    </source>
</evidence>
<reference evidence="13 14" key="1">
    <citation type="journal article" date="2019" name="Syst. Appl. Microbiol.">
        <title>Microvirga tunisiensis sp. nov., a root nodule symbiotic bacterium isolated from Lupinus micranthus and L. luteus grown in Northern Tunisia.</title>
        <authorList>
            <person name="Msaddak A."/>
            <person name="Rejili M."/>
            <person name="Duran D."/>
            <person name="Mars M."/>
            <person name="Palacios J.M."/>
            <person name="Ruiz-Argueso T."/>
            <person name="Rey L."/>
            <person name="Imperial J."/>
        </authorList>
    </citation>
    <scope>NUCLEOTIDE SEQUENCE [LARGE SCALE GENOMIC DNA]</scope>
    <source>
        <strain evidence="13 14">Lmie10</strain>
    </source>
</reference>
<gene>
    <name evidence="9 13" type="primary">mfd</name>
    <name evidence="13" type="ORF">FS320_01775</name>
</gene>
<dbReference type="PANTHER" id="PTHR47964:SF1">
    <property type="entry name" value="ATP-DEPENDENT DNA HELICASE HOMOLOG RECG, CHLOROPLASTIC"/>
    <property type="match status" value="1"/>
</dbReference>
<evidence type="ECO:0000256" key="1">
    <source>
        <dbReference type="ARBA" id="ARBA00022490"/>
    </source>
</evidence>
<evidence type="ECO:0000256" key="10">
    <source>
        <dbReference type="SAM" id="MobiDB-lite"/>
    </source>
</evidence>
<keyword evidence="3 9" id="KW-0227">DNA damage</keyword>
<dbReference type="Gene3D" id="3.40.50.300">
    <property type="entry name" value="P-loop containing nucleotide triphosphate hydrolases"/>
    <property type="match status" value="2"/>
</dbReference>
<comment type="subcellular location">
    <subcellularLocation>
        <location evidence="9">Cytoplasm</location>
    </subcellularLocation>
</comment>
<feature type="domain" description="Helicase ATP-binding" evidence="11">
    <location>
        <begin position="625"/>
        <end position="786"/>
    </location>
</feature>
<protein>
    <recommendedName>
        <fullName evidence="9">Transcription-repair-coupling factor</fullName>
        <shortName evidence="9">TRCF</shortName>
        <ecNumber evidence="9">3.6.4.-</ecNumber>
    </recommendedName>
</protein>
<dbReference type="GO" id="GO:0006355">
    <property type="term" value="P:regulation of DNA-templated transcription"/>
    <property type="evidence" value="ECO:0007669"/>
    <property type="project" value="UniProtKB-UniRule"/>
</dbReference>
<dbReference type="PROSITE" id="PS51194">
    <property type="entry name" value="HELICASE_CTER"/>
    <property type="match status" value="1"/>
</dbReference>
<dbReference type="InterPro" id="IPR036101">
    <property type="entry name" value="CarD-like/TRCF_RID_sf"/>
</dbReference>
<dbReference type="Proteomes" id="UP000403266">
    <property type="component" value="Unassembled WGS sequence"/>
</dbReference>
<dbReference type="GO" id="GO:0016787">
    <property type="term" value="F:hydrolase activity"/>
    <property type="evidence" value="ECO:0007669"/>
    <property type="project" value="UniProtKB-KW"/>
</dbReference>
<dbReference type="GO" id="GO:0003678">
    <property type="term" value="F:DNA helicase activity"/>
    <property type="evidence" value="ECO:0007669"/>
    <property type="project" value="TreeGrafter"/>
</dbReference>
<accession>A0A5N7MBG7</accession>
<comment type="similarity">
    <text evidence="9">In the N-terminal section; belongs to the UvrB family.</text>
</comment>
<dbReference type="GO" id="GO:0005737">
    <property type="term" value="C:cytoplasm"/>
    <property type="evidence" value="ECO:0007669"/>
    <property type="project" value="UniProtKB-SubCell"/>
</dbReference>
<comment type="function">
    <text evidence="9">Couples transcription and DNA repair by recognizing RNA polymerase (RNAP) stalled at DNA lesions. Mediates ATP-dependent release of RNAP and its truncated transcript from the DNA, and recruitment of nucleotide excision repair machinery to the damaged site.</text>
</comment>
<dbReference type="InterPro" id="IPR011545">
    <property type="entry name" value="DEAD/DEAH_box_helicase_dom"/>
</dbReference>
<evidence type="ECO:0000256" key="3">
    <source>
        <dbReference type="ARBA" id="ARBA00022763"/>
    </source>
</evidence>
<dbReference type="EC" id="3.6.4.-" evidence="9"/>
<keyword evidence="14" id="KW-1185">Reference proteome</keyword>
<dbReference type="SUPFAM" id="SSF143517">
    <property type="entry name" value="TRCF domain-like"/>
    <property type="match status" value="1"/>
</dbReference>
<dbReference type="EMBL" id="VOSK01000002">
    <property type="protein sequence ID" value="MPR23980.1"/>
    <property type="molecule type" value="Genomic_DNA"/>
</dbReference>
<dbReference type="PANTHER" id="PTHR47964">
    <property type="entry name" value="ATP-DEPENDENT DNA HELICASE HOMOLOG RECG, CHLOROPLASTIC"/>
    <property type="match status" value="1"/>
</dbReference>
<dbReference type="SMART" id="SM00982">
    <property type="entry name" value="TRCF"/>
    <property type="match status" value="1"/>
</dbReference>
<keyword evidence="1 9" id="KW-0963">Cytoplasm</keyword>